<dbReference type="InterPro" id="IPR025736">
    <property type="entry name" value="PucR_C-HTH_dom"/>
</dbReference>
<organism evidence="5 6">
    <name type="scientific">Mycobacterium gastri</name>
    <dbReference type="NCBI Taxonomy" id="1777"/>
    <lineage>
        <taxon>Bacteria</taxon>
        <taxon>Bacillati</taxon>
        <taxon>Actinomycetota</taxon>
        <taxon>Actinomycetes</taxon>
        <taxon>Mycobacteriales</taxon>
        <taxon>Mycobacteriaceae</taxon>
        <taxon>Mycobacterium</taxon>
    </lineage>
</organism>
<evidence type="ECO:0000259" key="3">
    <source>
        <dbReference type="Pfam" id="PF14361"/>
    </source>
</evidence>
<dbReference type="EMBL" id="LQOX01000009">
    <property type="protein sequence ID" value="ORV79865.1"/>
    <property type="molecule type" value="Genomic_DNA"/>
</dbReference>
<feature type="domain" description="RsbT co-antagonist protein RsbRD N-terminal" evidence="3">
    <location>
        <begin position="25"/>
        <end position="168"/>
    </location>
</feature>
<evidence type="ECO:0000259" key="4">
    <source>
        <dbReference type="Pfam" id="PF17853"/>
    </source>
</evidence>
<comment type="similarity">
    <text evidence="1">Belongs to the CdaR family.</text>
</comment>
<proteinExistence type="inferred from homology"/>
<dbReference type="InterPro" id="IPR042070">
    <property type="entry name" value="PucR_C-HTH_sf"/>
</dbReference>
<comment type="caution">
    <text evidence="5">The sequence shown here is derived from an EMBL/GenBank/DDBJ whole genome shotgun (WGS) entry which is preliminary data.</text>
</comment>
<dbReference type="Pfam" id="PF14361">
    <property type="entry name" value="RsbRD_N"/>
    <property type="match status" value="1"/>
</dbReference>
<feature type="domain" description="PucR C-terminal helix-turn-helix" evidence="2">
    <location>
        <begin position="345"/>
        <end position="401"/>
    </location>
</feature>
<dbReference type="Gene3D" id="1.10.10.2840">
    <property type="entry name" value="PucR C-terminal helix-turn-helix domain"/>
    <property type="match status" value="1"/>
</dbReference>
<dbReference type="PANTHER" id="PTHR33744:SF1">
    <property type="entry name" value="DNA-BINDING TRANSCRIPTIONAL ACTIVATOR ADER"/>
    <property type="match status" value="1"/>
</dbReference>
<evidence type="ECO:0000256" key="1">
    <source>
        <dbReference type="ARBA" id="ARBA00006754"/>
    </source>
</evidence>
<protein>
    <recommendedName>
        <fullName evidence="7">PucR family transcriptional regulator</fullName>
    </recommendedName>
</protein>
<gene>
    <name evidence="5" type="ORF">AWC07_22105</name>
</gene>
<keyword evidence="6" id="KW-1185">Reference proteome</keyword>
<dbReference type="Proteomes" id="UP000193738">
    <property type="component" value="Unassembled WGS sequence"/>
</dbReference>
<dbReference type="InterPro" id="IPR041522">
    <property type="entry name" value="CdaR_GGDEF"/>
</dbReference>
<evidence type="ECO:0008006" key="7">
    <source>
        <dbReference type="Google" id="ProtNLM"/>
    </source>
</evidence>
<sequence>MPGNRVGPTPEIASIAKDLSGRIVEVGDELLELVLATVPHLRGDHAVEALLSASLRENVAIGLDVIANAIDAGSAEIPTAAAEYARRLAQRGVPIEALLRAYRIGHFRFLELWQEELASRKLDASTMLGILRAVTEASFRYVDLMSENVLAVYQGERDRWLQNTSSRRASLIRSLLAGDDRSGVALGWELDTVHVGLVAWIDESAAGPEAPMLLDRAAAALATLSTRPPLTVVADESTFWAWFSTRGGAPIAAEALAIILGDAASGVRAAIGSPAAGPEGFRVTHEQALRAQAVAIASGSTGPIVTTFRETGLTSFLNADVAAARFWVEDVLGRLATDDDASARLRETSRMFLETNGSFTETAARLHLHKNTVLYRVRKAEELRGRALAEDRIGVEVALLACAWLGTAVLAPANGD</sequence>
<dbReference type="STRING" id="1777.AWC07_22105"/>
<evidence type="ECO:0000259" key="2">
    <source>
        <dbReference type="Pfam" id="PF13556"/>
    </source>
</evidence>
<feature type="domain" description="CdaR GGDEF-like" evidence="4">
    <location>
        <begin position="184"/>
        <end position="294"/>
    </location>
</feature>
<dbReference type="InterPro" id="IPR051448">
    <property type="entry name" value="CdaR-like_regulators"/>
</dbReference>
<dbReference type="InterPro" id="IPR025751">
    <property type="entry name" value="RsbRD_N_dom"/>
</dbReference>
<dbReference type="Pfam" id="PF13556">
    <property type="entry name" value="HTH_30"/>
    <property type="match status" value="1"/>
</dbReference>
<dbReference type="AlphaFoldDB" id="A0A1X1W1F2"/>
<dbReference type="RefSeq" id="WP_051507745.1">
    <property type="nucleotide sequence ID" value="NZ_LQOX01000009.1"/>
</dbReference>
<accession>A0A1X1W1F2</accession>
<name>A0A1X1W1F2_MYCGS</name>
<reference evidence="5 6" key="1">
    <citation type="submission" date="2016-01" db="EMBL/GenBank/DDBJ databases">
        <title>The new phylogeny of the genus Mycobacterium.</title>
        <authorList>
            <person name="Tarcisio F."/>
            <person name="Conor M."/>
            <person name="Antonella G."/>
            <person name="Elisabetta G."/>
            <person name="Giulia F.S."/>
            <person name="Sara T."/>
            <person name="Anna F."/>
            <person name="Clotilde B."/>
            <person name="Roberto B."/>
            <person name="Veronica D.S."/>
            <person name="Fabio R."/>
            <person name="Monica P."/>
            <person name="Olivier J."/>
            <person name="Enrico T."/>
            <person name="Nicola S."/>
        </authorList>
    </citation>
    <scope>NUCLEOTIDE SEQUENCE [LARGE SCALE GENOMIC DNA]</scope>
    <source>
        <strain evidence="5 6">DSM 43505</strain>
    </source>
</reference>
<dbReference type="PANTHER" id="PTHR33744">
    <property type="entry name" value="CARBOHYDRATE DIACID REGULATOR"/>
    <property type="match status" value="1"/>
</dbReference>
<evidence type="ECO:0000313" key="6">
    <source>
        <dbReference type="Proteomes" id="UP000193738"/>
    </source>
</evidence>
<dbReference type="Pfam" id="PF17853">
    <property type="entry name" value="GGDEF_2"/>
    <property type="match status" value="1"/>
</dbReference>
<evidence type="ECO:0000313" key="5">
    <source>
        <dbReference type="EMBL" id="ORV79865.1"/>
    </source>
</evidence>